<dbReference type="Proteomes" id="UP000233553">
    <property type="component" value="Unassembled WGS sequence"/>
</dbReference>
<feature type="domain" description="Helicase HerA-like C-terminal" evidence="2">
    <location>
        <begin position="10"/>
        <end position="514"/>
    </location>
</feature>
<dbReference type="GO" id="GO:0005524">
    <property type="term" value="F:ATP binding"/>
    <property type="evidence" value="ECO:0007669"/>
    <property type="project" value="UniProtKB-KW"/>
</dbReference>
<evidence type="ECO:0000256" key="1">
    <source>
        <dbReference type="SAM" id="MobiDB-lite"/>
    </source>
</evidence>
<dbReference type="PANTHER" id="PTHR30121:SF6">
    <property type="entry name" value="SLR6007 PROTEIN"/>
    <property type="match status" value="1"/>
</dbReference>
<dbReference type="Gene3D" id="3.40.50.300">
    <property type="entry name" value="P-loop containing nucleotide triphosphate hydrolases"/>
    <property type="match status" value="2"/>
</dbReference>
<dbReference type="Pfam" id="PF05872">
    <property type="entry name" value="HerA_C"/>
    <property type="match status" value="1"/>
</dbReference>
<dbReference type="CDD" id="cd01127">
    <property type="entry name" value="TrwB_TraG_TraD_VirD4"/>
    <property type="match status" value="1"/>
</dbReference>
<dbReference type="AlphaFoldDB" id="A0A2N0WJS6"/>
<protein>
    <submittedName>
        <fullName evidence="3">ATP-binding protein</fullName>
    </submittedName>
</protein>
<dbReference type="RefSeq" id="WP_101235353.1">
    <property type="nucleotide sequence ID" value="NZ_JBCNKA010000001.1"/>
</dbReference>
<sequence>MSTPIVIAKKTTDTTQEIVLHSKFANRHGLIAGATGTGKTVTLKVMAESFSRIGVPVFLADAKGDVSSLAKAGSSNPKFDERLKSLQLDAVPFAASPVIFWDLFGQQGHPIRTTISEIGPLLLAQMLNLNDTQEGVLSAVFRVADDQGLLLIDFKDLKAMLTYVSENAASLKAEYGNLSPASLGAIQRNLLALGDQGGEQFFGEPSLNILDFIQTDSNGHGYINILAADKLMNTPKLYATFLLWMMSELFEQLPEVGDMDKPKLVFFFDEAHLLFDNASPALQQKIEQVVRLIRSKGVGIYFITQNPLDLPESVLGQLGNRVQHALRAFTPKDQKAVKTAADTFRANPEFKVDQAITELAVGEALISCLDEQGTPQIVERGWVMPPYSSFTPITPEERQVIIGQSIVAGVYDQAVDRDSAYEMLQKKVLQQSQQKEADELAKQQSKEQDALAKQQAKEQERFAREQQKAAEKSQRDREKLTQDIVGTFAKSAARSLGGSTGQKIVRGLLGSLFGK</sequence>
<dbReference type="PANTHER" id="PTHR30121">
    <property type="entry name" value="UNCHARACTERIZED PROTEIN YJGR-RELATED"/>
    <property type="match status" value="1"/>
</dbReference>
<dbReference type="InterPro" id="IPR051162">
    <property type="entry name" value="T4SS_component"/>
</dbReference>
<dbReference type="InterPro" id="IPR033186">
    <property type="entry name" value="HerA_C"/>
</dbReference>
<proteinExistence type="predicted"/>
<organism evidence="3 4">
    <name type="scientific">Acinetobacter proteolyticus</name>
    <dbReference type="NCBI Taxonomy" id="1776741"/>
    <lineage>
        <taxon>Bacteria</taxon>
        <taxon>Pseudomonadati</taxon>
        <taxon>Pseudomonadota</taxon>
        <taxon>Gammaproteobacteria</taxon>
        <taxon>Moraxellales</taxon>
        <taxon>Moraxellaceae</taxon>
        <taxon>Acinetobacter</taxon>
    </lineage>
</organism>
<feature type="region of interest" description="Disordered" evidence="1">
    <location>
        <begin position="437"/>
        <end position="482"/>
    </location>
</feature>
<feature type="compositionally biased region" description="Basic and acidic residues" evidence="1">
    <location>
        <begin position="437"/>
        <end position="481"/>
    </location>
</feature>
<name>A0A2N0WJS6_9GAMM</name>
<evidence type="ECO:0000259" key="2">
    <source>
        <dbReference type="Pfam" id="PF05872"/>
    </source>
</evidence>
<gene>
    <name evidence="3" type="ORF">CW311_00780</name>
</gene>
<dbReference type="InterPro" id="IPR027417">
    <property type="entry name" value="P-loop_NTPase"/>
</dbReference>
<keyword evidence="3" id="KW-0067">ATP-binding</keyword>
<evidence type="ECO:0000313" key="3">
    <source>
        <dbReference type="EMBL" id="PKF36666.1"/>
    </source>
</evidence>
<comment type="caution">
    <text evidence="3">The sequence shown here is derived from an EMBL/GenBank/DDBJ whole genome shotgun (WGS) entry which is preliminary data.</text>
</comment>
<reference evidence="3 4" key="1">
    <citation type="submission" date="2017-12" db="EMBL/GenBank/DDBJ databases">
        <title>Draft Genome sequences of multiple microbial strains isolated from spacecraft associated surfaces.</title>
        <authorList>
            <person name="Seuylemezian A."/>
            <person name="Vaishampayan P."/>
            <person name="Venkateswaran K."/>
        </authorList>
    </citation>
    <scope>NUCLEOTIDE SEQUENCE [LARGE SCALE GENOMIC DNA]</scope>
    <source>
        <strain evidence="3 4">2P01AA</strain>
    </source>
</reference>
<evidence type="ECO:0000313" key="4">
    <source>
        <dbReference type="Proteomes" id="UP000233553"/>
    </source>
</evidence>
<keyword evidence="3" id="KW-0547">Nucleotide-binding</keyword>
<dbReference type="SUPFAM" id="SSF52540">
    <property type="entry name" value="P-loop containing nucleoside triphosphate hydrolases"/>
    <property type="match status" value="1"/>
</dbReference>
<dbReference type="EMBL" id="PISJ01000002">
    <property type="protein sequence ID" value="PKF36666.1"/>
    <property type="molecule type" value="Genomic_DNA"/>
</dbReference>
<accession>A0A2N0WJS6</accession>